<feature type="coiled-coil region" evidence="1">
    <location>
        <begin position="26"/>
        <end position="86"/>
    </location>
</feature>
<dbReference type="Pfam" id="PF11776">
    <property type="entry name" value="RcnB"/>
    <property type="match status" value="1"/>
</dbReference>
<keyword evidence="2" id="KW-0732">Signal</keyword>
<dbReference type="Proteomes" id="UP001595887">
    <property type="component" value="Unassembled WGS sequence"/>
</dbReference>
<feature type="chain" id="PRO_5045573722" evidence="2">
    <location>
        <begin position="23"/>
        <end position="159"/>
    </location>
</feature>
<organism evidence="3 4">
    <name type="scientific">Sphingorhabdus arenilitoris</name>
    <dbReference type="NCBI Taxonomy" id="1490041"/>
    <lineage>
        <taxon>Bacteria</taxon>
        <taxon>Pseudomonadati</taxon>
        <taxon>Pseudomonadota</taxon>
        <taxon>Alphaproteobacteria</taxon>
        <taxon>Sphingomonadales</taxon>
        <taxon>Sphingomonadaceae</taxon>
        <taxon>Sphingorhabdus</taxon>
    </lineage>
</organism>
<protein>
    <submittedName>
        <fullName evidence="3">RcnB family protein</fullName>
    </submittedName>
</protein>
<keyword evidence="1" id="KW-0175">Coiled coil</keyword>
<dbReference type="EMBL" id="JBHSDH010000005">
    <property type="protein sequence ID" value="MFC4290952.1"/>
    <property type="molecule type" value="Genomic_DNA"/>
</dbReference>
<evidence type="ECO:0000313" key="4">
    <source>
        <dbReference type="Proteomes" id="UP001595887"/>
    </source>
</evidence>
<accession>A0ABV8RC56</accession>
<sequence length="159" mass="19051">MKKHIIALLAAATVLTPVAVQAKTTPQELRRDVREIREEKQDLRQAKRYGTRAEIRDARSEVREARQEYREDKQDYRRQVNRANYRAARFNAPFRYNSWNTGVRMSSQYYGSRYIVNNHASQRLPAPGYNQRYIRHYNDLLLVNIRSGHVVRVYRGFYW</sequence>
<name>A0ABV8RC56_9SPHN</name>
<keyword evidence="4" id="KW-1185">Reference proteome</keyword>
<comment type="caution">
    <text evidence="3">The sequence shown here is derived from an EMBL/GenBank/DDBJ whole genome shotgun (WGS) entry which is preliminary data.</text>
</comment>
<dbReference type="RefSeq" id="WP_381420547.1">
    <property type="nucleotide sequence ID" value="NZ_JBHSDH010000005.1"/>
</dbReference>
<feature type="signal peptide" evidence="2">
    <location>
        <begin position="1"/>
        <end position="22"/>
    </location>
</feature>
<evidence type="ECO:0000256" key="2">
    <source>
        <dbReference type="SAM" id="SignalP"/>
    </source>
</evidence>
<reference evidence="4" key="1">
    <citation type="journal article" date="2019" name="Int. J. Syst. Evol. Microbiol.">
        <title>The Global Catalogue of Microorganisms (GCM) 10K type strain sequencing project: providing services to taxonomists for standard genome sequencing and annotation.</title>
        <authorList>
            <consortium name="The Broad Institute Genomics Platform"/>
            <consortium name="The Broad Institute Genome Sequencing Center for Infectious Disease"/>
            <person name="Wu L."/>
            <person name="Ma J."/>
        </authorList>
    </citation>
    <scope>NUCLEOTIDE SEQUENCE [LARGE SCALE GENOMIC DNA]</scope>
    <source>
        <strain evidence="4">CECT 8531</strain>
    </source>
</reference>
<dbReference type="InterPro" id="IPR024572">
    <property type="entry name" value="RcnB"/>
</dbReference>
<evidence type="ECO:0000313" key="3">
    <source>
        <dbReference type="EMBL" id="MFC4290952.1"/>
    </source>
</evidence>
<gene>
    <name evidence="3" type="ORF">ACFOWX_00800</name>
</gene>
<proteinExistence type="predicted"/>
<dbReference type="Gene3D" id="3.10.450.160">
    <property type="entry name" value="inner membrane protein cigr"/>
    <property type="match status" value="1"/>
</dbReference>
<evidence type="ECO:0000256" key="1">
    <source>
        <dbReference type="SAM" id="Coils"/>
    </source>
</evidence>